<keyword evidence="3" id="KW-1185">Reference proteome</keyword>
<feature type="region of interest" description="Disordered" evidence="1">
    <location>
        <begin position="1"/>
        <end position="60"/>
    </location>
</feature>
<dbReference type="Gene3D" id="1.10.510.10">
    <property type="entry name" value="Transferase(Phosphotransferase) domain 1"/>
    <property type="match status" value="1"/>
</dbReference>
<dbReference type="RefSeq" id="XP_017995212.1">
    <property type="nucleotide sequence ID" value="XM_018143854.1"/>
</dbReference>
<dbReference type="VEuPathDB" id="FungiDB:AB675_3774"/>
<evidence type="ECO:0000313" key="2">
    <source>
        <dbReference type="EMBL" id="KPI35249.1"/>
    </source>
</evidence>
<dbReference type="AlphaFoldDB" id="A0A0N0NIB7"/>
<dbReference type="Proteomes" id="UP000038010">
    <property type="component" value="Unassembled WGS sequence"/>
</dbReference>
<dbReference type="GeneID" id="28735734"/>
<proteinExistence type="predicted"/>
<name>A0A0N0NIB7_9EURO</name>
<reference evidence="2 3" key="1">
    <citation type="submission" date="2015-06" db="EMBL/GenBank/DDBJ databases">
        <title>Draft genome of the ant-associated black yeast Phialophora attae CBS 131958.</title>
        <authorList>
            <person name="Moreno L.F."/>
            <person name="Stielow B.J."/>
            <person name="de Hoog S."/>
            <person name="Vicente V.A."/>
            <person name="Weiss V.A."/>
            <person name="de Vries M."/>
            <person name="Cruz L.M."/>
            <person name="Souza E.M."/>
        </authorList>
    </citation>
    <scope>NUCLEOTIDE SEQUENCE [LARGE SCALE GENOMIC DNA]</scope>
    <source>
        <strain evidence="2 3">CBS 131958</strain>
    </source>
</reference>
<sequence length="446" mass="49510">MDNTAEDVQAETQQHFRSDSRVEAWLDTLDNAQTDSPDDTRGDGLDDTPGDTQEITQDEGHIRQHCLPRAERQLGQLLSIEGCKLLSPAQWETNNIPTRTSIVGKLRPGAVGSAIHVKETNRDVVFKVIRILGVGSGLDPSTSPEVISQEVRNLRAVSSLPGFVKYRGMSLTYGKPPYPLESRPTSCSEEFHAAGGCSTHFMAIIEQDFGGETLKSLLARYKNDLEQDFGPHWLPACYRNLAAVYLGTLAVLANAENALGYTHNDPHSGNVVVEFPTPSAVTTPSTEEHSSQNAATYQRETFADTHVRVRLIDQEAATFEPSVVGEKPGTATELRTNVLHWIALLINCWKAFGKTRPEEIWETKWEEAQEFFENPAQSRAKLAQMNTQDRRDSQIWCVLVAGHILKSITATPHNRIFTSMDVLQRLIDMGITTKNEAYGLIGEVKE</sequence>
<organism evidence="2 3">
    <name type="scientific">Cyphellophora attinorum</name>
    <dbReference type="NCBI Taxonomy" id="1664694"/>
    <lineage>
        <taxon>Eukaryota</taxon>
        <taxon>Fungi</taxon>
        <taxon>Dikarya</taxon>
        <taxon>Ascomycota</taxon>
        <taxon>Pezizomycotina</taxon>
        <taxon>Eurotiomycetes</taxon>
        <taxon>Chaetothyriomycetidae</taxon>
        <taxon>Chaetothyriales</taxon>
        <taxon>Cyphellophoraceae</taxon>
        <taxon>Cyphellophora</taxon>
    </lineage>
</organism>
<evidence type="ECO:0008006" key="4">
    <source>
        <dbReference type="Google" id="ProtNLM"/>
    </source>
</evidence>
<feature type="compositionally biased region" description="Basic and acidic residues" evidence="1">
    <location>
        <begin position="14"/>
        <end position="24"/>
    </location>
</feature>
<gene>
    <name evidence="2" type="ORF">AB675_3774</name>
</gene>
<comment type="caution">
    <text evidence="2">The sequence shown here is derived from an EMBL/GenBank/DDBJ whole genome shotgun (WGS) entry which is preliminary data.</text>
</comment>
<evidence type="ECO:0000256" key="1">
    <source>
        <dbReference type="SAM" id="MobiDB-lite"/>
    </source>
</evidence>
<accession>A0A0N0NIB7</accession>
<dbReference type="EMBL" id="LFJN01000042">
    <property type="protein sequence ID" value="KPI35249.1"/>
    <property type="molecule type" value="Genomic_DNA"/>
</dbReference>
<evidence type="ECO:0000313" key="3">
    <source>
        <dbReference type="Proteomes" id="UP000038010"/>
    </source>
</evidence>
<protein>
    <recommendedName>
        <fullName evidence="4">Protein kinase domain-containing protein</fullName>
    </recommendedName>
</protein>